<accession>A0A558JLJ3</accession>
<sequence length="218" mass="25771">MTQDFVSKNEIYHIQIVPNYGQEVEEDFHNKIKPLSVVSTALNTYKSPKDLDTTSYSDSFFAPIYFRETETGSYDYALNKADDNWLDDGYIKCKITDLKNEKEFEAKSEDALNYYNDFINDRVNKITLYNNKTKKVIASIDFAYPDIYDPENSTISQQINEINQLKFDSVPLDFNKQEFLPAKKKKGRYILQEMYRKEVEAERQDRIKNLRRKQGLER</sequence>
<organism evidence="1 3">
    <name type="scientific">Lactobacillus jensenii</name>
    <dbReference type="NCBI Taxonomy" id="109790"/>
    <lineage>
        <taxon>Bacteria</taxon>
        <taxon>Bacillati</taxon>
        <taxon>Bacillota</taxon>
        <taxon>Bacilli</taxon>
        <taxon>Lactobacillales</taxon>
        <taxon>Lactobacillaceae</taxon>
        <taxon>Lactobacillus</taxon>
    </lineage>
</organism>
<evidence type="ECO:0000313" key="3">
    <source>
        <dbReference type="Proteomes" id="UP000327236"/>
    </source>
</evidence>
<comment type="caution">
    <text evidence="1">The sequence shown here is derived from an EMBL/GenBank/DDBJ whole genome shotgun (WGS) entry which is preliminary data.</text>
</comment>
<name>A0A558JLJ3_LACJE</name>
<proteinExistence type="predicted"/>
<reference evidence="2 4" key="2">
    <citation type="submission" date="2024-04" db="EMBL/GenBank/DDBJ databases">
        <title>Three lactobacilli isolated from voided urine samples from females with type 2 diabetes.</title>
        <authorList>
            <person name="Kula A."/>
            <person name="Stegman N."/>
            <person name="Putonti C."/>
        </authorList>
    </citation>
    <scope>NUCLEOTIDE SEQUENCE [LARGE SCALE GENOMIC DNA]</scope>
    <source>
        <strain evidence="2 4">1855</strain>
    </source>
</reference>
<dbReference type="Proteomes" id="UP001385848">
    <property type="component" value="Unassembled WGS sequence"/>
</dbReference>
<evidence type="ECO:0000313" key="1">
    <source>
        <dbReference type="EMBL" id="KAA9320519.1"/>
    </source>
</evidence>
<protein>
    <submittedName>
        <fullName evidence="1">Uncharacterized protein</fullName>
    </submittedName>
</protein>
<dbReference type="AlphaFoldDB" id="A0A558JLJ3"/>
<evidence type="ECO:0000313" key="2">
    <source>
        <dbReference type="EMBL" id="MEL0564416.1"/>
    </source>
</evidence>
<dbReference type="RefSeq" id="WP_006588518.1">
    <property type="nucleotide sequence ID" value="NZ_CATOUX010000011.1"/>
</dbReference>
<reference evidence="1 3" key="1">
    <citation type="submission" date="2019-09" db="EMBL/GenBank/DDBJ databases">
        <title>Draft genome sequence assemblies of isolates from the urinary tract.</title>
        <authorList>
            <person name="Mores C.R."/>
            <person name="Putonti C."/>
            <person name="Wolfe A.J."/>
        </authorList>
    </citation>
    <scope>NUCLEOTIDE SEQUENCE [LARGE SCALE GENOMIC DNA]</scope>
    <source>
        <strain evidence="1 3">UMB246</strain>
    </source>
</reference>
<keyword evidence="4" id="KW-1185">Reference proteome</keyword>
<gene>
    <name evidence="2" type="ORF">AAC431_00555</name>
    <name evidence="1" type="ORF">F6H94_07900</name>
</gene>
<dbReference type="Proteomes" id="UP000327236">
    <property type="component" value="Unassembled WGS sequence"/>
</dbReference>
<evidence type="ECO:0000313" key="4">
    <source>
        <dbReference type="Proteomes" id="UP001385848"/>
    </source>
</evidence>
<dbReference type="OrthoDB" id="9863541at2"/>
<dbReference type="EMBL" id="JBBVUL010000001">
    <property type="protein sequence ID" value="MEL0564416.1"/>
    <property type="molecule type" value="Genomic_DNA"/>
</dbReference>
<dbReference type="EMBL" id="VYWW01000045">
    <property type="protein sequence ID" value="KAA9320519.1"/>
    <property type="molecule type" value="Genomic_DNA"/>
</dbReference>